<name>A0A7Z0GNM8_9MICC</name>
<dbReference type="Pfam" id="PF00196">
    <property type="entry name" value="GerE"/>
    <property type="match status" value="1"/>
</dbReference>
<dbReference type="InterPro" id="IPR036388">
    <property type="entry name" value="WH-like_DNA-bd_sf"/>
</dbReference>
<evidence type="ECO:0000256" key="1">
    <source>
        <dbReference type="ARBA" id="ARBA00023015"/>
    </source>
</evidence>
<dbReference type="SMART" id="SM00421">
    <property type="entry name" value="HTH_LUXR"/>
    <property type="match status" value="1"/>
</dbReference>
<feature type="region of interest" description="Disordered" evidence="4">
    <location>
        <begin position="300"/>
        <end position="327"/>
    </location>
</feature>
<accession>A0A7Z0GNM8</accession>
<dbReference type="InterPro" id="IPR000792">
    <property type="entry name" value="Tscrpt_reg_LuxR_C"/>
</dbReference>
<evidence type="ECO:0000256" key="3">
    <source>
        <dbReference type="ARBA" id="ARBA00023163"/>
    </source>
</evidence>
<gene>
    <name evidence="6" type="ORF">HNR09_002727</name>
</gene>
<keyword evidence="3" id="KW-0804">Transcription</keyword>
<dbReference type="PRINTS" id="PR00038">
    <property type="entry name" value="HTHLUXR"/>
</dbReference>
<dbReference type="Proteomes" id="UP000535437">
    <property type="component" value="Unassembled WGS sequence"/>
</dbReference>
<dbReference type="RefSeq" id="WP_179542553.1">
    <property type="nucleotide sequence ID" value="NZ_BAAALL010000001.1"/>
</dbReference>
<reference evidence="6 7" key="1">
    <citation type="submission" date="2020-07" db="EMBL/GenBank/DDBJ databases">
        <title>Sequencing the genomes of 1000 actinobacteria strains.</title>
        <authorList>
            <person name="Klenk H.-P."/>
        </authorList>
    </citation>
    <scope>NUCLEOTIDE SEQUENCE [LARGE SCALE GENOMIC DNA]</scope>
    <source>
        <strain evidence="6 7">DSM 15475</strain>
    </source>
</reference>
<dbReference type="PROSITE" id="PS50043">
    <property type="entry name" value="HTH_LUXR_2"/>
    <property type="match status" value="1"/>
</dbReference>
<organism evidence="6 7">
    <name type="scientific">Nesterenkonia xinjiangensis</name>
    <dbReference type="NCBI Taxonomy" id="225327"/>
    <lineage>
        <taxon>Bacteria</taxon>
        <taxon>Bacillati</taxon>
        <taxon>Actinomycetota</taxon>
        <taxon>Actinomycetes</taxon>
        <taxon>Micrococcales</taxon>
        <taxon>Micrococcaceae</taxon>
        <taxon>Nesterenkonia</taxon>
    </lineage>
</organism>
<comment type="caution">
    <text evidence="6">The sequence shown here is derived from an EMBL/GenBank/DDBJ whole genome shotgun (WGS) entry which is preliminary data.</text>
</comment>
<sequence length="810" mass="87199">MTGARPQAAPGGADLMMVEADWKRALDHWQSRPAAALLVEGEHGAPSERFIQELARATGTRLHLLGADGRVTAEAVSTVVSTVLCPHLETPAHGPGAVLVPGADRLDTSSLTALDGLLRQERVPVMLTCWPGSDFGYRFARVAGAPRGLRVSLDMLPVAATQRLLTRLLGVPPTQTLTRYLHQVSGGHVLELEDVVEVGLVEGWISAAGRRASIARLPDWLDRRTARGTVRRLREGTTPVGLDVLQQLAELGPRDLSSLAADSTTRDAVFGLEAAGLVVLDRSTVGLSCAAHQHALSCDTERSERSRGEPAPESALGRALRGEPVGEEEGITRASQLLRNGLLSQMRVLLRRMDAHDPRVSCLEAAALAAQGAPAAGLAVLDAGDPPVTGGVATLAHELRSFIRFGLLGDQGDPSGPRSDLSGRLCTFRETRATEYLRRFCAPAPGSWAPVLGDTALSGDLQPLQVETYTLLALDAYAAALAGHRDRARTALQALEQFGEQGIPLVCLSWVAERVSVARVLLDAADSLLPEDWTTRQVPERTLAMALAVGIVEVFRDVVRGVRPESLHGRLEDLWSEFEAGGPGGHVTRMQLEALDFLIDGERSRDLIGPPGVAVTRVGESYGDAWVTAMLGLARLLHAPAEAVGSLVRSQTSDEATVPGVRRLMLRCLALRRARELATTDLVLLLQACRRVDVEEEILDMLSAHIAGDAIQIRASIQRLGTSHPRLHVWEHLDSSGEGPLRWNEVYATLSPRERETVALLMNGLRSADVAERLGISPRTVQTHIRHVYRKLGVGSRTALRALLTRGSPR</sequence>
<keyword evidence="1" id="KW-0805">Transcription regulation</keyword>
<evidence type="ECO:0000256" key="2">
    <source>
        <dbReference type="ARBA" id="ARBA00023125"/>
    </source>
</evidence>
<dbReference type="CDD" id="cd06170">
    <property type="entry name" value="LuxR_C_like"/>
    <property type="match status" value="1"/>
</dbReference>
<evidence type="ECO:0000313" key="7">
    <source>
        <dbReference type="Proteomes" id="UP000535437"/>
    </source>
</evidence>
<keyword evidence="7" id="KW-1185">Reference proteome</keyword>
<dbReference type="EMBL" id="JACCFY010000001">
    <property type="protein sequence ID" value="NYJ79316.1"/>
    <property type="molecule type" value="Genomic_DNA"/>
</dbReference>
<evidence type="ECO:0000256" key="4">
    <source>
        <dbReference type="SAM" id="MobiDB-lite"/>
    </source>
</evidence>
<proteinExistence type="predicted"/>
<feature type="domain" description="HTH luxR-type" evidence="5">
    <location>
        <begin position="748"/>
        <end position="808"/>
    </location>
</feature>
<dbReference type="SUPFAM" id="SSF46894">
    <property type="entry name" value="C-terminal effector domain of the bipartite response regulators"/>
    <property type="match status" value="1"/>
</dbReference>
<protein>
    <submittedName>
        <fullName evidence="6">DNA-binding CsgD family transcriptional regulator</fullName>
    </submittedName>
</protein>
<dbReference type="PROSITE" id="PS00622">
    <property type="entry name" value="HTH_LUXR_1"/>
    <property type="match status" value="1"/>
</dbReference>
<feature type="compositionally biased region" description="Basic and acidic residues" evidence="4">
    <location>
        <begin position="300"/>
        <end position="310"/>
    </location>
</feature>
<dbReference type="InterPro" id="IPR016032">
    <property type="entry name" value="Sig_transdc_resp-reg_C-effctor"/>
</dbReference>
<evidence type="ECO:0000313" key="6">
    <source>
        <dbReference type="EMBL" id="NYJ79316.1"/>
    </source>
</evidence>
<dbReference type="AlphaFoldDB" id="A0A7Z0GNM8"/>
<dbReference type="GO" id="GO:0006355">
    <property type="term" value="P:regulation of DNA-templated transcription"/>
    <property type="evidence" value="ECO:0007669"/>
    <property type="project" value="InterPro"/>
</dbReference>
<evidence type="ECO:0000259" key="5">
    <source>
        <dbReference type="PROSITE" id="PS50043"/>
    </source>
</evidence>
<dbReference type="PANTHER" id="PTHR44688">
    <property type="entry name" value="DNA-BINDING TRANSCRIPTIONAL ACTIVATOR DEVR_DOSR"/>
    <property type="match status" value="1"/>
</dbReference>
<keyword evidence="2 6" id="KW-0238">DNA-binding</keyword>
<dbReference type="PANTHER" id="PTHR44688:SF16">
    <property type="entry name" value="DNA-BINDING TRANSCRIPTIONAL ACTIVATOR DEVR_DOSR"/>
    <property type="match status" value="1"/>
</dbReference>
<dbReference type="Gene3D" id="1.10.10.10">
    <property type="entry name" value="Winged helix-like DNA-binding domain superfamily/Winged helix DNA-binding domain"/>
    <property type="match status" value="1"/>
</dbReference>
<dbReference type="GO" id="GO:0003677">
    <property type="term" value="F:DNA binding"/>
    <property type="evidence" value="ECO:0007669"/>
    <property type="project" value="UniProtKB-KW"/>
</dbReference>